<dbReference type="STRING" id="56216.A0A1A6GQ21"/>
<proteinExistence type="predicted"/>
<evidence type="ECO:0000259" key="2">
    <source>
        <dbReference type="Pfam" id="PF15442"/>
    </source>
</evidence>
<dbReference type="InterPro" id="IPR027898">
    <property type="entry name" value="DUF4629"/>
</dbReference>
<protein>
    <recommendedName>
        <fullName evidence="2">DUF4629 domain-containing protein</fullName>
    </recommendedName>
</protein>
<evidence type="ECO:0000313" key="3">
    <source>
        <dbReference type="EMBL" id="OBS67457.1"/>
    </source>
</evidence>
<keyword evidence="4" id="KW-1185">Reference proteome</keyword>
<comment type="caution">
    <text evidence="3">The sequence shown here is derived from an EMBL/GenBank/DDBJ whole genome shotgun (WGS) entry which is preliminary data.</text>
</comment>
<organism evidence="3 4">
    <name type="scientific">Neotoma lepida</name>
    <name type="common">Desert woodrat</name>
    <dbReference type="NCBI Taxonomy" id="56216"/>
    <lineage>
        <taxon>Eukaryota</taxon>
        <taxon>Metazoa</taxon>
        <taxon>Chordata</taxon>
        <taxon>Craniata</taxon>
        <taxon>Vertebrata</taxon>
        <taxon>Euteleostomi</taxon>
        <taxon>Mammalia</taxon>
        <taxon>Eutheria</taxon>
        <taxon>Euarchontoglires</taxon>
        <taxon>Glires</taxon>
        <taxon>Rodentia</taxon>
        <taxon>Myomorpha</taxon>
        <taxon>Muroidea</taxon>
        <taxon>Cricetidae</taxon>
        <taxon>Neotominae</taxon>
        <taxon>Neotoma</taxon>
    </lineage>
</organism>
<gene>
    <name evidence="3" type="ORF">A6R68_04003</name>
</gene>
<name>A0A1A6GQ21_NEOLE</name>
<dbReference type="InterPro" id="IPR040292">
    <property type="entry name" value="C2orf78-like"/>
</dbReference>
<feature type="domain" description="DUF4629" evidence="2">
    <location>
        <begin position="21"/>
        <end position="97"/>
    </location>
</feature>
<sequence length="97" mass="10976">MLGPVKGLLTILTTNTCRAKLRNLTQHTQASQDAKRRGPEKKHFSKTQELKPSNLRVKAQDKPTIPKTKRKRNPPELSHNSFKKPQTHVCSHMLGSV</sequence>
<dbReference type="AlphaFoldDB" id="A0A1A6GQ21"/>
<reference evidence="3 4" key="1">
    <citation type="submission" date="2016-06" db="EMBL/GenBank/DDBJ databases">
        <title>The Draft Genome Sequence and Annotation of the Desert Woodrat Neotoma lepida.</title>
        <authorList>
            <person name="Campbell M."/>
            <person name="Oakeson K.F."/>
            <person name="Yandell M."/>
            <person name="Halpert J.R."/>
            <person name="Dearing D."/>
        </authorList>
    </citation>
    <scope>NUCLEOTIDE SEQUENCE [LARGE SCALE GENOMIC DNA]</scope>
    <source>
        <strain evidence="3">417</strain>
        <tissue evidence="3">Liver</tissue>
    </source>
</reference>
<accession>A0A1A6GQ21</accession>
<evidence type="ECO:0000256" key="1">
    <source>
        <dbReference type="SAM" id="MobiDB-lite"/>
    </source>
</evidence>
<evidence type="ECO:0000313" key="4">
    <source>
        <dbReference type="Proteomes" id="UP000092124"/>
    </source>
</evidence>
<dbReference type="EMBL" id="LZPO01083322">
    <property type="protein sequence ID" value="OBS67457.1"/>
    <property type="molecule type" value="Genomic_DNA"/>
</dbReference>
<dbReference type="PANTHER" id="PTHR31466:SF1">
    <property type="entry name" value="RIKEN CDNA 4930433I11 GENE"/>
    <property type="match status" value="1"/>
</dbReference>
<dbReference type="Proteomes" id="UP000092124">
    <property type="component" value="Unassembled WGS sequence"/>
</dbReference>
<feature type="region of interest" description="Disordered" evidence="1">
    <location>
        <begin position="23"/>
        <end position="97"/>
    </location>
</feature>
<feature type="compositionally biased region" description="Polar residues" evidence="1">
    <location>
        <begin position="23"/>
        <end position="32"/>
    </location>
</feature>
<dbReference type="PANTHER" id="PTHR31466">
    <property type="entry name" value="GENE 5591-RELATED"/>
    <property type="match status" value="1"/>
</dbReference>
<dbReference type="Pfam" id="PF15442">
    <property type="entry name" value="DUF4629"/>
    <property type="match status" value="1"/>
</dbReference>